<dbReference type="GO" id="GO:0043291">
    <property type="term" value="C:RAVE complex"/>
    <property type="evidence" value="ECO:0007669"/>
    <property type="project" value="TreeGrafter"/>
</dbReference>
<comment type="caution">
    <text evidence="2">The sequence shown here is derived from an EMBL/GenBank/DDBJ whole genome shotgun (WGS) entry which is preliminary data.</text>
</comment>
<organism evidence="2 3">
    <name type="scientific">Dreissena polymorpha</name>
    <name type="common">Zebra mussel</name>
    <name type="synonym">Mytilus polymorpha</name>
    <dbReference type="NCBI Taxonomy" id="45954"/>
    <lineage>
        <taxon>Eukaryota</taxon>
        <taxon>Metazoa</taxon>
        <taxon>Spiralia</taxon>
        <taxon>Lophotrochozoa</taxon>
        <taxon>Mollusca</taxon>
        <taxon>Bivalvia</taxon>
        <taxon>Autobranchia</taxon>
        <taxon>Heteroconchia</taxon>
        <taxon>Euheterodonta</taxon>
        <taxon>Imparidentia</taxon>
        <taxon>Neoheterodontei</taxon>
        <taxon>Myida</taxon>
        <taxon>Dreissenoidea</taxon>
        <taxon>Dreissenidae</taxon>
        <taxon>Dreissena</taxon>
    </lineage>
</organism>
<protein>
    <recommendedName>
        <fullName evidence="4">Protein rogdi</fullName>
    </recommendedName>
</protein>
<dbReference type="EMBL" id="JAIWYP010000001">
    <property type="protein sequence ID" value="KAH3884585.1"/>
    <property type="molecule type" value="Genomic_DNA"/>
</dbReference>
<reference evidence="2" key="2">
    <citation type="submission" date="2020-11" db="EMBL/GenBank/DDBJ databases">
        <authorList>
            <person name="McCartney M.A."/>
            <person name="Auch B."/>
            <person name="Kono T."/>
            <person name="Mallez S."/>
            <person name="Becker A."/>
            <person name="Gohl D.M."/>
            <person name="Silverstein K.A.T."/>
            <person name="Koren S."/>
            <person name="Bechman K.B."/>
            <person name="Herman A."/>
            <person name="Abrahante J.E."/>
            <person name="Garbe J."/>
        </authorList>
    </citation>
    <scope>NUCLEOTIDE SEQUENCE</scope>
    <source>
        <strain evidence="2">Duluth1</strain>
        <tissue evidence="2">Whole animal</tissue>
    </source>
</reference>
<dbReference type="PANTHER" id="PTHR13618:SF1">
    <property type="entry name" value="PROTEIN ROGDI HOMOLOG"/>
    <property type="match status" value="1"/>
</dbReference>
<reference evidence="2" key="1">
    <citation type="journal article" date="2019" name="bioRxiv">
        <title>The Genome of the Zebra Mussel, Dreissena polymorpha: A Resource for Invasive Species Research.</title>
        <authorList>
            <person name="McCartney M.A."/>
            <person name="Auch B."/>
            <person name="Kono T."/>
            <person name="Mallez S."/>
            <person name="Zhang Y."/>
            <person name="Obille A."/>
            <person name="Becker A."/>
            <person name="Abrahante J.E."/>
            <person name="Garbe J."/>
            <person name="Badalamenti J.P."/>
            <person name="Herman A."/>
            <person name="Mangelson H."/>
            <person name="Liachko I."/>
            <person name="Sullivan S."/>
            <person name="Sone E.D."/>
            <person name="Koren S."/>
            <person name="Silverstein K.A.T."/>
            <person name="Beckman K.B."/>
            <person name="Gohl D.M."/>
        </authorList>
    </citation>
    <scope>NUCLEOTIDE SEQUENCE</scope>
    <source>
        <strain evidence="2">Duluth1</strain>
        <tissue evidence="2">Whole animal</tissue>
    </source>
</reference>
<evidence type="ECO:0000256" key="1">
    <source>
        <dbReference type="ARBA" id="ARBA00005535"/>
    </source>
</evidence>
<comment type="similarity">
    <text evidence="1">Belongs to the rogdi family.</text>
</comment>
<keyword evidence="3" id="KW-1185">Reference proteome</keyword>
<sequence>MILDYRTKELVWLLDEEVKKHLSEIHHTLLECSRRFPYRMGFAMDPESEDDRTVLKPQRNLLSSPNNTGQLKCVVTLMGDTLCDADISFRHKLGKENHIFKTKIGPEVQWQLPQVQEAANHLARTLSIFHTHGDDHKYTTAKQVILILDEVMKLLNAGKTCLAFPKRKSIEDLVQCTSMQNFHPPVPSDIAVSFYIHASKLVMAVYHLSTSNNTQDITSRFQVECTVQWLNEAMVLYTLALQQCQQLFDKLIVLEHAQPHHRAVR</sequence>
<dbReference type="PANTHER" id="PTHR13618">
    <property type="entry name" value="LEUCINE ZIPPER CONTAINING TRANSCRIPTION FACTOR LZF1"/>
    <property type="match status" value="1"/>
</dbReference>
<accession>A0A9D4MWD8</accession>
<gene>
    <name evidence="2" type="ORF">DPMN_008568</name>
</gene>
<proteinExistence type="inferred from homology"/>
<dbReference type="Pfam" id="PF10259">
    <property type="entry name" value="Rogdi_lz"/>
    <property type="match status" value="1"/>
</dbReference>
<evidence type="ECO:0000313" key="3">
    <source>
        <dbReference type="Proteomes" id="UP000828390"/>
    </source>
</evidence>
<name>A0A9D4MWD8_DREPO</name>
<dbReference type="InterPro" id="IPR028241">
    <property type="entry name" value="RAVE2/Rogdi"/>
</dbReference>
<dbReference type="AlphaFoldDB" id="A0A9D4MWD8"/>
<dbReference type="Proteomes" id="UP000828390">
    <property type="component" value="Unassembled WGS sequence"/>
</dbReference>
<evidence type="ECO:0008006" key="4">
    <source>
        <dbReference type="Google" id="ProtNLM"/>
    </source>
</evidence>
<evidence type="ECO:0000313" key="2">
    <source>
        <dbReference type="EMBL" id="KAH3884585.1"/>
    </source>
</evidence>